<dbReference type="GO" id="GO:0032259">
    <property type="term" value="P:methylation"/>
    <property type="evidence" value="ECO:0007669"/>
    <property type="project" value="UniProtKB-KW"/>
</dbReference>
<evidence type="ECO:0000313" key="2">
    <source>
        <dbReference type="EMBL" id="KAK1905468.1"/>
    </source>
</evidence>
<feature type="compositionally biased region" description="Basic and acidic residues" evidence="1">
    <location>
        <begin position="132"/>
        <end position="143"/>
    </location>
</feature>
<comment type="caution">
    <text evidence="2">The sequence shown here is derived from an EMBL/GenBank/DDBJ whole genome shotgun (WGS) entry which is preliminary data.</text>
</comment>
<reference evidence="2" key="1">
    <citation type="submission" date="2023-04" db="EMBL/GenBank/DDBJ databases">
        <title>Chromosome-level genome of Chaenocephalus aceratus.</title>
        <authorList>
            <person name="Park H."/>
        </authorList>
    </citation>
    <scope>NUCLEOTIDE SEQUENCE</scope>
    <source>
        <strain evidence="2">DE</strain>
        <tissue evidence="2">Muscle</tissue>
    </source>
</reference>
<gene>
    <name evidence="2" type="ORF">KUDE01_012650</name>
</gene>
<dbReference type="GO" id="GO:0008168">
    <property type="term" value="F:methyltransferase activity"/>
    <property type="evidence" value="ECO:0007669"/>
    <property type="project" value="UniProtKB-KW"/>
</dbReference>
<feature type="compositionally biased region" description="Basic and acidic residues" evidence="1">
    <location>
        <begin position="156"/>
        <end position="165"/>
    </location>
</feature>
<dbReference type="Proteomes" id="UP001228049">
    <property type="component" value="Unassembled WGS sequence"/>
</dbReference>
<keyword evidence="2" id="KW-0489">Methyltransferase</keyword>
<sequence length="179" mass="20465">MLRQTPCEKSTVEKDVIGLEFKSPQTKWFLQREIRGKGKDRGARERTEEIRLDSSFIEFTLGVVHQEGAELTSDPDNSSQMREEKKVVELASDIDFWENIRALQQNSFFRMNGRNMELLADRDAPLLPSVPKKCEKDCDRSHLPSENTPGPEEDESPRVRQREEESCGSATLSPGEKPN</sequence>
<keyword evidence="3" id="KW-1185">Reference proteome</keyword>
<evidence type="ECO:0000313" key="3">
    <source>
        <dbReference type="Proteomes" id="UP001228049"/>
    </source>
</evidence>
<evidence type="ECO:0000256" key="1">
    <source>
        <dbReference type="SAM" id="MobiDB-lite"/>
    </source>
</evidence>
<feature type="region of interest" description="Disordered" evidence="1">
    <location>
        <begin position="129"/>
        <end position="179"/>
    </location>
</feature>
<name>A0AAD9CR05_DISEL</name>
<keyword evidence="2" id="KW-0808">Transferase</keyword>
<dbReference type="EMBL" id="JASDAP010000003">
    <property type="protein sequence ID" value="KAK1905468.1"/>
    <property type="molecule type" value="Genomic_DNA"/>
</dbReference>
<proteinExistence type="predicted"/>
<dbReference type="AlphaFoldDB" id="A0AAD9CR05"/>
<protein>
    <submittedName>
        <fullName evidence="2">Ribosomal RNA large subunit methyltransferase H</fullName>
    </submittedName>
</protein>
<organism evidence="2 3">
    <name type="scientific">Dissostichus eleginoides</name>
    <name type="common">Patagonian toothfish</name>
    <name type="synonym">Dissostichus amissus</name>
    <dbReference type="NCBI Taxonomy" id="100907"/>
    <lineage>
        <taxon>Eukaryota</taxon>
        <taxon>Metazoa</taxon>
        <taxon>Chordata</taxon>
        <taxon>Craniata</taxon>
        <taxon>Vertebrata</taxon>
        <taxon>Euteleostomi</taxon>
        <taxon>Actinopterygii</taxon>
        <taxon>Neopterygii</taxon>
        <taxon>Teleostei</taxon>
        <taxon>Neoteleostei</taxon>
        <taxon>Acanthomorphata</taxon>
        <taxon>Eupercaria</taxon>
        <taxon>Perciformes</taxon>
        <taxon>Notothenioidei</taxon>
        <taxon>Nototheniidae</taxon>
        <taxon>Dissostichus</taxon>
    </lineage>
</organism>
<accession>A0AAD9CR05</accession>